<gene>
    <name evidence="2" type="ORF">KL859_15755</name>
</gene>
<feature type="region of interest" description="Disordered" evidence="1">
    <location>
        <begin position="120"/>
        <end position="139"/>
    </location>
</feature>
<dbReference type="EMBL" id="JAHBOM010000011">
    <property type="protein sequence ID" value="MBU8824320.1"/>
    <property type="molecule type" value="Genomic_DNA"/>
</dbReference>
<protein>
    <submittedName>
        <fullName evidence="2">Uncharacterized protein</fullName>
    </submittedName>
</protein>
<dbReference type="RefSeq" id="WP_214395085.1">
    <property type="nucleotide sequence ID" value="NZ_JAHBOL010000012.1"/>
</dbReference>
<evidence type="ECO:0000313" key="2">
    <source>
        <dbReference type="EMBL" id="MBU8824320.1"/>
    </source>
</evidence>
<accession>A0ABS6HQX4</accession>
<keyword evidence="3" id="KW-1185">Reference proteome</keyword>
<comment type="caution">
    <text evidence="2">The sequence shown here is derived from an EMBL/GenBank/DDBJ whole genome shotgun (WGS) entry which is preliminary data.</text>
</comment>
<feature type="region of interest" description="Disordered" evidence="1">
    <location>
        <begin position="178"/>
        <end position="215"/>
    </location>
</feature>
<dbReference type="Proteomes" id="UP000696413">
    <property type="component" value="Unassembled WGS sequence"/>
</dbReference>
<organism evidence="2 3">
    <name type="scientific">Mycolicibacterium goodii</name>
    <name type="common">Mycobacterium goodii</name>
    <dbReference type="NCBI Taxonomy" id="134601"/>
    <lineage>
        <taxon>Bacteria</taxon>
        <taxon>Bacillati</taxon>
        <taxon>Actinomycetota</taxon>
        <taxon>Actinomycetes</taxon>
        <taxon>Mycobacteriales</taxon>
        <taxon>Mycobacteriaceae</taxon>
        <taxon>Mycolicibacterium</taxon>
    </lineage>
</organism>
<reference evidence="2 3" key="1">
    <citation type="submission" date="2021-05" db="EMBL/GenBank/DDBJ databases">
        <title>Draft Genome Sequences of Clinical Respiratory Isolates of Mycobacterium goodii Recovered in Ireland.</title>
        <authorList>
            <person name="Flanagan P.R."/>
            <person name="Mok S."/>
            <person name="Roycroft E."/>
            <person name="Rogers T.R."/>
            <person name="Fitzgibbon M."/>
        </authorList>
    </citation>
    <scope>NUCLEOTIDE SEQUENCE [LARGE SCALE GENOMIC DNA]</scope>
    <source>
        <strain evidence="2 3">14IE55</strain>
    </source>
</reference>
<name>A0ABS6HQX4_MYCGD</name>
<feature type="compositionally biased region" description="Basic and acidic residues" evidence="1">
    <location>
        <begin position="183"/>
        <end position="198"/>
    </location>
</feature>
<proteinExistence type="predicted"/>
<sequence>MPIRAYLESWSVVQSTGSLDSAYPGFSSAIDNPSGPEPPIFTKLLKPDELGHAPEIATVGNRKYVIDSIDQNGEQFTALVCDYRYALANQNPNGSFSSVADKTNKDTGINAYQIRLAAPSRENASSALPPQEGPASRPVDDVFAGWKITGFLNEFLDFDSQFEQAWPTYQEDTQKCVDMAPDPPDRRNFLTTGEHPRTDFPTGPPIPGWPQESSA</sequence>
<evidence type="ECO:0000256" key="1">
    <source>
        <dbReference type="SAM" id="MobiDB-lite"/>
    </source>
</evidence>
<evidence type="ECO:0000313" key="3">
    <source>
        <dbReference type="Proteomes" id="UP000696413"/>
    </source>
</evidence>